<proteinExistence type="predicted"/>
<dbReference type="RefSeq" id="WP_338530281.1">
    <property type="nucleotide sequence ID" value="NZ_CP030941.1"/>
</dbReference>
<organism evidence="2 3">
    <name type="scientific">Nitratireductor thuwali</name>
    <dbReference type="NCBI Taxonomy" id="2267699"/>
    <lineage>
        <taxon>Bacteria</taxon>
        <taxon>Pseudomonadati</taxon>
        <taxon>Pseudomonadota</taxon>
        <taxon>Alphaproteobacteria</taxon>
        <taxon>Hyphomicrobiales</taxon>
        <taxon>Phyllobacteriaceae</taxon>
        <taxon>Nitratireductor</taxon>
    </lineage>
</organism>
<accession>A0ABY5MLP1</accession>
<feature type="domain" description="SnoaL-like" evidence="1">
    <location>
        <begin position="10"/>
        <end position="122"/>
    </location>
</feature>
<reference evidence="2 3" key="1">
    <citation type="submission" date="2018-07" db="EMBL/GenBank/DDBJ databases">
        <title>Genome sequence of Nitratireductor thuwali#1536.</title>
        <authorList>
            <person name="Michoud G."/>
            <person name="Merlino G."/>
            <person name="Sefrji F.O."/>
            <person name="Daffonchio D."/>
        </authorList>
    </citation>
    <scope>NUCLEOTIDE SEQUENCE [LARGE SCALE GENOMIC DNA]</scope>
    <source>
        <strain evidence="3">Nit1536</strain>
    </source>
</reference>
<gene>
    <name evidence="2" type="ORF">NTH_02486</name>
</gene>
<dbReference type="Gene3D" id="3.10.450.50">
    <property type="match status" value="1"/>
</dbReference>
<evidence type="ECO:0000259" key="1">
    <source>
        <dbReference type="Pfam" id="PF13474"/>
    </source>
</evidence>
<dbReference type="Proteomes" id="UP001342418">
    <property type="component" value="Chromosome"/>
</dbReference>
<dbReference type="InterPro" id="IPR037401">
    <property type="entry name" value="SnoaL-like"/>
</dbReference>
<evidence type="ECO:0000313" key="2">
    <source>
        <dbReference type="EMBL" id="UUP18010.1"/>
    </source>
</evidence>
<evidence type="ECO:0000313" key="3">
    <source>
        <dbReference type="Proteomes" id="UP001342418"/>
    </source>
</evidence>
<keyword evidence="3" id="KW-1185">Reference proteome</keyword>
<protein>
    <recommendedName>
        <fullName evidence="1">SnoaL-like domain-containing protein</fullName>
    </recommendedName>
</protein>
<dbReference type="InterPro" id="IPR032710">
    <property type="entry name" value="NTF2-like_dom_sf"/>
</dbReference>
<name>A0ABY5MLP1_9HYPH</name>
<dbReference type="Pfam" id="PF13474">
    <property type="entry name" value="SnoaL_3"/>
    <property type="match status" value="1"/>
</dbReference>
<sequence>MDRNEEVARVRALIEDWTKAVREGDMEGVLARHTADILMFDVPMPLQARGMEEYRKTWELFFRYSPGGPGSFDIEEMRVEVGGDIAYACGIVGVVGNRVRLTLGLRREEGEWRIAHEHHSYPHELPEDA</sequence>
<dbReference type="EMBL" id="CP030941">
    <property type="protein sequence ID" value="UUP18010.1"/>
    <property type="molecule type" value="Genomic_DNA"/>
</dbReference>
<dbReference type="SUPFAM" id="SSF54427">
    <property type="entry name" value="NTF2-like"/>
    <property type="match status" value="1"/>
</dbReference>